<dbReference type="EMBL" id="QVFV01000001">
    <property type="protein sequence ID" value="RZM81895.1"/>
    <property type="molecule type" value="Genomic_DNA"/>
</dbReference>
<comment type="caution">
    <text evidence="3">The sequence shown here is derived from an EMBL/GenBank/DDBJ whole genome shotgun (WGS) entry which is preliminary data.</text>
</comment>
<keyword evidence="4" id="KW-1185">Reference proteome</keyword>
<evidence type="ECO:0000259" key="2">
    <source>
        <dbReference type="Pfam" id="PF03372"/>
    </source>
</evidence>
<dbReference type="InterPro" id="IPR005135">
    <property type="entry name" value="Endo/exonuclease/phosphatase"/>
</dbReference>
<dbReference type="Pfam" id="PF03372">
    <property type="entry name" value="Exo_endo_phos"/>
    <property type="match status" value="1"/>
</dbReference>
<evidence type="ECO:0000256" key="1">
    <source>
        <dbReference type="SAM" id="Phobius"/>
    </source>
</evidence>
<organism evidence="3 4">
    <name type="scientific">Leptolyngbya iicbica LK</name>
    <dbReference type="NCBI Taxonomy" id="2294035"/>
    <lineage>
        <taxon>Bacteria</taxon>
        <taxon>Bacillati</taxon>
        <taxon>Cyanobacteriota</taxon>
        <taxon>Cyanophyceae</taxon>
        <taxon>Leptolyngbyales</taxon>
        <taxon>Leptolyngbyaceae</taxon>
        <taxon>Leptolyngbya group</taxon>
        <taxon>Leptolyngbya</taxon>
        <taxon>Leptolyngbya iicbica</taxon>
    </lineage>
</organism>
<accession>A0A4Q7EF54</accession>
<keyword evidence="1" id="KW-0472">Membrane</keyword>
<protein>
    <recommendedName>
        <fullName evidence="2">Endonuclease/exonuclease/phosphatase domain-containing protein</fullName>
    </recommendedName>
</protein>
<dbReference type="Gene3D" id="3.60.10.10">
    <property type="entry name" value="Endonuclease/exonuclease/phosphatase"/>
    <property type="match status" value="1"/>
</dbReference>
<dbReference type="InterPro" id="IPR036691">
    <property type="entry name" value="Endo/exonu/phosph_ase_sf"/>
</dbReference>
<feature type="domain" description="Endonuclease/exonuclease/phosphatase" evidence="2">
    <location>
        <begin position="113"/>
        <end position="325"/>
    </location>
</feature>
<gene>
    <name evidence="3" type="ORF">DYY88_01070</name>
</gene>
<evidence type="ECO:0000313" key="3">
    <source>
        <dbReference type="EMBL" id="RZM81895.1"/>
    </source>
</evidence>
<evidence type="ECO:0000313" key="4">
    <source>
        <dbReference type="Proteomes" id="UP000292459"/>
    </source>
</evidence>
<keyword evidence="1" id="KW-0812">Transmembrane</keyword>
<keyword evidence="1" id="KW-1133">Transmembrane helix</keyword>
<dbReference type="GO" id="GO:0003824">
    <property type="term" value="F:catalytic activity"/>
    <property type="evidence" value="ECO:0007669"/>
    <property type="project" value="InterPro"/>
</dbReference>
<sequence length="334" mass="37636">MSRVFAFMGQPRSRFGHLLAWGLLVGVGVVTAIALISSHFGWPLYLELLSHFQRQYWGLSVLGMGTIGLTRRRLPFCLSLLCVTALTAQLLPWYLPPHFVAASEPGNYRILIANVNRQNRDFEAVLQWAQQTNPDLALFMEVDARWVEQLSPLQAELPHMAGQDRDDNFGLVLYSRYPLTTAEMVNFAADSMPSIVATTTVQGESLAIVGTHPLPPVNRQYFQSRNRQLEQLGQYLQTVELPQVVIGDFNITMWSPYYRRWQQQTGLKNVRHGFGILPSWPSAESFPPLPSWLTPWLAIPIDHGLVSPELTVGRVQIGPDIGSDHRPVVLDLMI</sequence>
<dbReference type="Proteomes" id="UP000292459">
    <property type="component" value="Unassembled WGS sequence"/>
</dbReference>
<feature type="transmembrane region" description="Helical" evidence="1">
    <location>
        <begin position="21"/>
        <end position="42"/>
    </location>
</feature>
<reference evidence="3 4" key="1">
    <citation type="submission" date="2018-11" db="EMBL/GenBank/DDBJ databases">
        <title>Whole genome sequencing of an environmental sample.</title>
        <authorList>
            <person name="Sarangi A.N."/>
            <person name="Singh D."/>
            <person name="Tripathy S."/>
        </authorList>
    </citation>
    <scope>NUCLEOTIDE SEQUENCE [LARGE SCALE GENOMIC DNA]</scope>
    <source>
        <strain evidence="3 4">Lakshadweep</strain>
    </source>
</reference>
<dbReference type="RefSeq" id="WP_130199287.1">
    <property type="nucleotide sequence ID" value="NZ_QVFV01000001.1"/>
</dbReference>
<proteinExistence type="predicted"/>
<dbReference type="OrthoDB" id="9796594at2"/>
<dbReference type="SUPFAM" id="SSF56219">
    <property type="entry name" value="DNase I-like"/>
    <property type="match status" value="1"/>
</dbReference>
<dbReference type="AlphaFoldDB" id="A0A4Q7EF54"/>
<name>A0A4Q7EF54_9CYAN</name>